<name>A0AAW0GF32_9APHY</name>
<dbReference type="EMBL" id="JASBNA010000012">
    <property type="protein sequence ID" value="KAK7687625.1"/>
    <property type="molecule type" value="Genomic_DNA"/>
</dbReference>
<evidence type="ECO:0000256" key="2">
    <source>
        <dbReference type="ARBA" id="ARBA00022692"/>
    </source>
</evidence>
<keyword evidence="3" id="KW-1133">Transmembrane helix</keyword>
<evidence type="ECO:0000313" key="5">
    <source>
        <dbReference type="EMBL" id="KAK7687625.1"/>
    </source>
</evidence>
<organism evidence="5 6">
    <name type="scientific">Cerrena zonata</name>
    <dbReference type="NCBI Taxonomy" id="2478898"/>
    <lineage>
        <taxon>Eukaryota</taxon>
        <taxon>Fungi</taxon>
        <taxon>Dikarya</taxon>
        <taxon>Basidiomycota</taxon>
        <taxon>Agaricomycotina</taxon>
        <taxon>Agaricomycetes</taxon>
        <taxon>Polyporales</taxon>
        <taxon>Cerrenaceae</taxon>
        <taxon>Cerrena</taxon>
    </lineage>
</organism>
<protein>
    <submittedName>
        <fullName evidence="5">Uncharacterized protein</fullName>
    </submittedName>
</protein>
<keyword evidence="2" id="KW-0812">Transmembrane</keyword>
<accession>A0AAW0GF32</accession>
<sequence length="73" mass="7646">MDYSAKYSYVPILGALLYNITPPLGSAVGLDVRTTYNPGSTTASIVSGILNAFSPGILVYTGFVEARSCATTH</sequence>
<dbReference type="Pfam" id="PF02535">
    <property type="entry name" value="Zip"/>
    <property type="match status" value="1"/>
</dbReference>
<dbReference type="Proteomes" id="UP001385951">
    <property type="component" value="Unassembled WGS sequence"/>
</dbReference>
<comment type="subcellular location">
    <subcellularLocation>
        <location evidence="1">Membrane</location>
        <topology evidence="1">Multi-pass membrane protein</topology>
    </subcellularLocation>
</comment>
<dbReference type="AlphaFoldDB" id="A0AAW0GF32"/>
<keyword evidence="4" id="KW-0472">Membrane</keyword>
<comment type="caution">
    <text evidence="5">The sequence shown here is derived from an EMBL/GenBank/DDBJ whole genome shotgun (WGS) entry which is preliminary data.</text>
</comment>
<keyword evidence="6" id="KW-1185">Reference proteome</keyword>
<evidence type="ECO:0000256" key="4">
    <source>
        <dbReference type="ARBA" id="ARBA00023136"/>
    </source>
</evidence>
<dbReference type="GO" id="GO:0046873">
    <property type="term" value="F:metal ion transmembrane transporter activity"/>
    <property type="evidence" value="ECO:0007669"/>
    <property type="project" value="InterPro"/>
</dbReference>
<evidence type="ECO:0000313" key="6">
    <source>
        <dbReference type="Proteomes" id="UP001385951"/>
    </source>
</evidence>
<dbReference type="InterPro" id="IPR003689">
    <property type="entry name" value="ZIP"/>
</dbReference>
<proteinExistence type="predicted"/>
<evidence type="ECO:0000256" key="1">
    <source>
        <dbReference type="ARBA" id="ARBA00004141"/>
    </source>
</evidence>
<gene>
    <name evidence="5" type="ORF">QCA50_008839</name>
</gene>
<dbReference type="GO" id="GO:0016020">
    <property type="term" value="C:membrane"/>
    <property type="evidence" value="ECO:0007669"/>
    <property type="project" value="UniProtKB-SubCell"/>
</dbReference>
<reference evidence="5 6" key="1">
    <citation type="submission" date="2022-09" db="EMBL/GenBank/DDBJ databases">
        <authorList>
            <person name="Palmer J.M."/>
        </authorList>
    </citation>
    <scope>NUCLEOTIDE SEQUENCE [LARGE SCALE GENOMIC DNA]</scope>
    <source>
        <strain evidence="5 6">DSM 7382</strain>
    </source>
</reference>
<evidence type="ECO:0000256" key="3">
    <source>
        <dbReference type="ARBA" id="ARBA00022989"/>
    </source>
</evidence>